<sequence>MMLAGSARIFRRSFATNIYVEGLHRRTDDVRLRQAFDKFGNVIKVAIIPAQDNEVYLKGCVSFKKSEDALKAIMAMNGQELDGRLLKVDYYDDKFE</sequence>
<dbReference type="PROSITE" id="PS50102">
    <property type="entry name" value="RRM"/>
    <property type="match status" value="1"/>
</dbReference>
<gene>
    <name evidence="3" type="ORF">Ae201684_017386</name>
</gene>
<dbReference type="EMBL" id="VJMJ01000295">
    <property type="protein sequence ID" value="KAF0723811.1"/>
    <property type="molecule type" value="Genomic_DNA"/>
</dbReference>
<evidence type="ECO:0000256" key="1">
    <source>
        <dbReference type="PROSITE-ProRule" id="PRU00176"/>
    </source>
</evidence>
<dbReference type="Proteomes" id="UP000481153">
    <property type="component" value="Unassembled WGS sequence"/>
</dbReference>
<reference evidence="3 4" key="1">
    <citation type="submission" date="2019-07" db="EMBL/GenBank/DDBJ databases">
        <title>Genomics analysis of Aphanomyces spp. identifies a new class of oomycete effector associated with host adaptation.</title>
        <authorList>
            <person name="Gaulin E."/>
        </authorList>
    </citation>
    <scope>NUCLEOTIDE SEQUENCE [LARGE SCALE GENOMIC DNA]</scope>
    <source>
        <strain evidence="3 4">ATCC 201684</strain>
    </source>
</reference>
<dbReference type="SMART" id="SM00360">
    <property type="entry name" value="RRM"/>
    <property type="match status" value="1"/>
</dbReference>
<evidence type="ECO:0000313" key="4">
    <source>
        <dbReference type="Proteomes" id="UP000481153"/>
    </source>
</evidence>
<feature type="domain" description="RRM" evidence="2">
    <location>
        <begin position="16"/>
        <end position="93"/>
    </location>
</feature>
<proteinExistence type="predicted"/>
<dbReference type="InterPro" id="IPR035979">
    <property type="entry name" value="RBD_domain_sf"/>
</dbReference>
<accession>A0A6G0WAB1</accession>
<comment type="caution">
    <text evidence="3">The sequence shown here is derived from an EMBL/GenBank/DDBJ whole genome shotgun (WGS) entry which is preliminary data.</text>
</comment>
<dbReference type="PANTHER" id="PTHR15241:SF304">
    <property type="entry name" value="RRM DOMAIN-CONTAINING PROTEIN"/>
    <property type="match status" value="1"/>
</dbReference>
<dbReference type="VEuPathDB" id="FungiDB:AeMF1_018255"/>
<evidence type="ECO:0000313" key="3">
    <source>
        <dbReference type="EMBL" id="KAF0723811.1"/>
    </source>
</evidence>
<evidence type="ECO:0000259" key="2">
    <source>
        <dbReference type="PROSITE" id="PS50102"/>
    </source>
</evidence>
<protein>
    <recommendedName>
        <fullName evidence="2">RRM domain-containing protein</fullName>
    </recommendedName>
</protein>
<dbReference type="InterPro" id="IPR000504">
    <property type="entry name" value="RRM_dom"/>
</dbReference>
<dbReference type="Gene3D" id="3.30.70.330">
    <property type="match status" value="1"/>
</dbReference>
<dbReference type="AlphaFoldDB" id="A0A6G0WAB1"/>
<dbReference type="SUPFAM" id="SSF54928">
    <property type="entry name" value="RNA-binding domain, RBD"/>
    <property type="match status" value="1"/>
</dbReference>
<organism evidence="3 4">
    <name type="scientific">Aphanomyces euteiches</name>
    <dbReference type="NCBI Taxonomy" id="100861"/>
    <lineage>
        <taxon>Eukaryota</taxon>
        <taxon>Sar</taxon>
        <taxon>Stramenopiles</taxon>
        <taxon>Oomycota</taxon>
        <taxon>Saprolegniomycetes</taxon>
        <taxon>Saprolegniales</taxon>
        <taxon>Verrucalvaceae</taxon>
        <taxon>Aphanomyces</taxon>
    </lineage>
</organism>
<name>A0A6G0WAB1_9STRA</name>
<dbReference type="InterPro" id="IPR012677">
    <property type="entry name" value="Nucleotide-bd_a/b_plait_sf"/>
</dbReference>
<keyword evidence="1" id="KW-0694">RNA-binding</keyword>
<keyword evidence="4" id="KW-1185">Reference proteome</keyword>
<dbReference type="Pfam" id="PF00076">
    <property type="entry name" value="RRM_1"/>
    <property type="match status" value="1"/>
</dbReference>
<dbReference type="CDD" id="cd00590">
    <property type="entry name" value="RRM_SF"/>
    <property type="match status" value="1"/>
</dbReference>
<dbReference type="PANTHER" id="PTHR15241">
    <property type="entry name" value="TRANSFORMER-2-RELATED"/>
    <property type="match status" value="1"/>
</dbReference>
<dbReference type="GO" id="GO:0003723">
    <property type="term" value="F:RNA binding"/>
    <property type="evidence" value="ECO:0007669"/>
    <property type="project" value="UniProtKB-UniRule"/>
</dbReference>